<gene>
    <name evidence="2" type="ORF">FRUB_10345</name>
</gene>
<dbReference type="PROSITE" id="PS51750">
    <property type="entry name" value="BRO_N"/>
    <property type="match status" value="1"/>
</dbReference>
<dbReference type="InterPro" id="IPR003497">
    <property type="entry name" value="BRO_N_domain"/>
</dbReference>
<keyword evidence="3" id="KW-1185">Reference proteome</keyword>
<evidence type="ECO:0000259" key="1">
    <source>
        <dbReference type="PROSITE" id="PS51750"/>
    </source>
</evidence>
<dbReference type="RefSeq" id="WP_202974203.1">
    <property type="nucleotide sequence ID" value="NZ_NIDE01000020.1"/>
</dbReference>
<evidence type="ECO:0000313" key="2">
    <source>
        <dbReference type="EMBL" id="OWK34374.1"/>
    </source>
</evidence>
<feature type="domain" description="Bro-N" evidence="1">
    <location>
        <begin position="2"/>
        <end position="108"/>
    </location>
</feature>
<dbReference type="PANTHER" id="PTHR36180">
    <property type="entry name" value="DNA-BINDING PROTEIN-RELATED-RELATED"/>
    <property type="match status" value="1"/>
</dbReference>
<sequence length="268" mass="30370">MSAQIAKMLPLEFEGQQVRFVGTADKPEWVAADVCRVLGIKNVSQALAVLQPDEKGVCSTYTLGGKQRLATVYESGLYSLVANSRKEEAQRFRRWVFGEVVPSIRKHGVYPPPSTPPVLTLKPYADRVHWTMQVRKHIPAGHWCIFIEGAEILIAAERLFGHAGCEAKQYDLLDGSIGKRWGWFREGKVWAGDAVRYQYTFPDGDPRGTVRPWAYPDAELLNFRRWLHQIYLPTHMPEYIVNKWGTDKLTKALPEFASMGIQFALPPA</sequence>
<dbReference type="PANTHER" id="PTHR36180:SF2">
    <property type="entry name" value="BRO FAMILY PROTEIN"/>
    <property type="match status" value="1"/>
</dbReference>
<dbReference type="SMART" id="SM01040">
    <property type="entry name" value="Bro-N"/>
    <property type="match status" value="1"/>
</dbReference>
<dbReference type="Proteomes" id="UP000214646">
    <property type="component" value="Unassembled WGS sequence"/>
</dbReference>
<reference evidence="3" key="1">
    <citation type="submission" date="2017-06" db="EMBL/GenBank/DDBJ databases">
        <title>Genome analysis of Fimbriiglobus ruber SP5, the first member of the order Planctomycetales with confirmed chitinolytic capability.</title>
        <authorList>
            <person name="Ravin N.V."/>
            <person name="Rakitin A.L."/>
            <person name="Ivanova A.A."/>
            <person name="Beletsky A.V."/>
            <person name="Kulichevskaya I.S."/>
            <person name="Mardanov A.V."/>
            <person name="Dedysh S.N."/>
        </authorList>
    </citation>
    <scope>NUCLEOTIDE SEQUENCE [LARGE SCALE GENOMIC DNA]</scope>
    <source>
        <strain evidence="3">SP5</strain>
    </source>
</reference>
<accession>A0A225D408</accession>
<protein>
    <submittedName>
        <fullName evidence="2">Phage antirepressor protein</fullName>
    </submittedName>
</protein>
<dbReference type="Pfam" id="PF02498">
    <property type="entry name" value="Bro-N"/>
    <property type="match status" value="1"/>
</dbReference>
<proteinExistence type="predicted"/>
<organism evidence="2 3">
    <name type="scientific">Fimbriiglobus ruber</name>
    <dbReference type="NCBI Taxonomy" id="1908690"/>
    <lineage>
        <taxon>Bacteria</taxon>
        <taxon>Pseudomonadati</taxon>
        <taxon>Planctomycetota</taxon>
        <taxon>Planctomycetia</taxon>
        <taxon>Gemmatales</taxon>
        <taxon>Gemmataceae</taxon>
        <taxon>Fimbriiglobus</taxon>
    </lineage>
</organism>
<name>A0A225D408_9BACT</name>
<dbReference type="Pfam" id="PF26567">
    <property type="entry name" value="BstA_C"/>
    <property type="match status" value="1"/>
</dbReference>
<dbReference type="InterPro" id="IPR058744">
    <property type="entry name" value="BstA-like_C"/>
</dbReference>
<dbReference type="AlphaFoldDB" id="A0A225D408"/>
<evidence type="ECO:0000313" key="3">
    <source>
        <dbReference type="Proteomes" id="UP000214646"/>
    </source>
</evidence>
<dbReference type="EMBL" id="NIDE01000020">
    <property type="protein sequence ID" value="OWK34374.1"/>
    <property type="molecule type" value="Genomic_DNA"/>
</dbReference>
<comment type="caution">
    <text evidence="2">The sequence shown here is derived from an EMBL/GenBank/DDBJ whole genome shotgun (WGS) entry which is preliminary data.</text>
</comment>